<feature type="non-terminal residue" evidence="1">
    <location>
        <position position="1"/>
    </location>
</feature>
<evidence type="ECO:0000313" key="2">
    <source>
        <dbReference type="Proteomes" id="UP000742417"/>
    </source>
</evidence>
<dbReference type="EMBL" id="JAENJO010000001">
    <property type="protein sequence ID" value="KAG8204550.1"/>
    <property type="molecule type" value="Genomic_DNA"/>
</dbReference>
<protein>
    <submittedName>
        <fullName evidence="1">Uncharacterized protein</fullName>
    </submittedName>
</protein>
<proteinExistence type="predicted"/>
<name>A0ACB7FT79_9ASCO</name>
<accession>A0ACB7FT79</accession>
<dbReference type="Proteomes" id="UP000742417">
    <property type="component" value="Unassembled WGS sequence"/>
</dbReference>
<reference evidence="1" key="1">
    <citation type="submission" date="2020-12" db="EMBL/GenBank/DDBJ databases">
        <title>Draft Genome of Candida africana.</title>
        <authorList>
            <person name="Ayanbimpe G.M."/>
            <person name="Enweani I.B."/>
            <person name="Aguiyi J.C."/>
            <person name="Nnadi U.P."/>
            <person name="Izam Y."/>
            <person name="Ubani A."/>
            <person name="Ngene A.C."/>
        </authorList>
    </citation>
    <scope>NUCLEOTIDE SEQUENCE</scope>
    <source>
        <strain evidence="1">CEC4854</strain>
    </source>
</reference>
<evidence type="ECO:0000313" key="1">
    <source>
        <dbReference type="EMBL" id="KAG8204550.1"/>
    </source>
</evidence>
<keyword evidence="2" id="KW-1185">Reference proteome</keyword>
<gene>
    <name evidence="1" type="ORF">GWM34_00351</name>
</gene>
<sequence length="348" mass="38035">MSQYIGKTISLISNKGLRYVGLLENINADDATVALKSVRLFGTEGRMAAMGQPNLEVPPGVDVYDYVVFRGSDVKDLSVLDTPIDEVKPNIYRPPQQQQQQQGATTGQYYSGPTSTSSQNGTPQTQTQAPATTSTTTASQSYGQTSSSAPTQASPAQAVPAQPVQTSAPEASTSYQQPTKTVKEEQAIKTVADDQPADAQPGSAPQPTATNPSSNQLQQQQQQPRKGSKVEIPTEEFDFEQANAKFSKELEQERELEHAGYNKSSSFFDNISSSTDERTNMRWHEERNLNMDTFGEASLQRGRGRGRGRGGRGNWRGRGNYRGRGGNWRGGNSNRGRNSDYNTKPEWA</sequence>
<comment type="caution">
    <text evidence="1">The sequence shown here is derived from an EMBL/GenBank/DDBJ whole genome shotgun (WGS) entry which is preliminary data.</text>
</comment>
<organism evidence="1 2">
    <name type="scientific">Candida africana</name>
    <dbReference type="NCBI Taxonomy" id="241526"/>
    <lineage>
        <taxon>Eukaryota</taxon>
        <taxon>Fungi</taxon>
        <taxon>Dikarya</taxon>
        <taxon>Ascomycota</taxon>
        <taxon>Saccharomycotina</taxon>
        <taxon>Pichiomycetes</taxon>
        <taxon>Debaryomycetaceae</taxon>
        <taxon>Candida/Lodderomyces clade</taxon>
        <taxon>Candida</taxon>
    </lineage>
</organism>